<comment type="caution">
    <text evidence="1">The sequence shown here is derived from an EMBL/GenBank/DDBJ whole genome shotgun (WGS) entry which is preliminary data.</text>
</comment>
<protein>
    <recommendedName>
        <fullName evidence="3">HAF repeat-containing protein</fullName>
    </recommendedName>
</protein>
<accession>A0A9W6R854</accession>
<dbReference type="EMBL" id="BSTI01000031">
    <property type="protein sequence ID" value="GLY71119.1"/>
    <property type="molecule type" value="Genomic_DNA"/>
</dbReference>
<name>A0A9W6R854_9PSEU</name>
<organism evidence="1 2">
    <name type="scientific">Amycolatopsis taiwanensis</name>
    <dbReference type="NCBI Taxonomy" id="342230"/>
    <lineage>
        <taxon>Bacteria</taxon>
        <taxon>Bacillati</taxon>
        <taxon>Actinomycetota</taxon>
        <taxon>Actinomycetes</taxon>
        <taxon>Pseudonocardiales</taxon>
        <taxon>Pseudonocardiaceae</taxon>
        <taxon>Amycolatopsis</taxon>
    </lineage>
</organism>
<sequence length="364" mass="38876">MPEPKGPSWRPIYPHQYGAFAPSLFTGRPAPRRTYTITELDSLGGDADAYSISESGQVVGWSKLVDNKTTHAVLWQDGQPIDLGTLDNDDYSYATGIDNFGRVAGTSGSYTRIVDTWDAQRAFSWDKGTMTPVKMLPGDLLNSAGRSNPQGQIVGMSWHGRGTTYRGQAFLESGGTVIDLGTLNVGGRRSIANAANDSGQVVGMSEAPSNPNNSDAFLYSNGEMIDLGSLGGNWCSAYDINSSGQIVGFSYTASNKDVDRRAFIYDGGAMTELPTLFGSQTFAFGINDLGEIVGASNTQPDQIGSSKSKAFILWDGAMYDLNDLIPPGSGWELWKASDINDKGQIVGSGYKSSGQYGAFLLTPV</sequence>
<gene>
    <name evidence="1" type="ORF">Atai01_77380</name>
</gene>
<proteinExistence type="predicted"/>
<dbReference type="NCBIfam" id="TIGR02913">
    <property type="entry name" value="HAF_rpt"/>
    <property type="match status" value="5"/>
</dbReference>
<dbReference type="InterPro" id="IPR014262">
    <property type="entry name" value="HAF_rpt"/>
</dbReference>
<dbReference type="AlphaFoldDB" id="A0A9W6R854"/>
<evidence type="ECO:0008006" key="3">
    <source>
        <dbReference type="Google" id="ProtNLM"/>
    </source>
</evidence>
<dbReference type="Proteomes" id="UP001165136">
    <property type="component" value="Unassembled WGS sequence"/>
</dbReference>
<keyword evidence="2" id="KW-1185">Reference proteome</keyword>
<evidence type="ECO:0000313" key="1">
    <source>
        <dbReference type="EMBL" id="GLY71119.1"/>
    </source>
</evidence>
<dbReference type="InterPro" id="IPR022562">
    <property type="entry name" value="DUF3466"/>
</dbReference>
<reference evidence="1" key="1">
    <citation type="submission" date="2023-03" db="EMBL/GenBank/DDBJ databases">
        <title>Amycolatopsis taiwanensis NBRC 103393.</title>
        <authorList>
            <person name="Ichikawa N."/>
            <person name="Sato H."/>
            <person name="Tonouchi N."/>
        </authorList>
    </citation>
    <scope>NUCLEOTIDE SEQUENCE</scope>
    <source>
        <strain evidence="1">NBRC 103393</strain>
    </source>
</reference>
<dbReference type="Pfam" id="PF11949">
    <property type="entry name" value="DUF3466"/>
    <property type="match status" value="1"/>
</dbReference>
<dbReference type="RefSeq" id="WP_169739683.1">
    <property type="nucleotide sequence ID" value="NZ_BSTI01000031.1"/>
</dbReference>
<evidence type="ECO:0000313" key="2">
    <source>
        <dbReference type="Proteomes" id="UP001165136"/>
    </source>
</evidence>